<dbReference type="InterPro" id="IPR018060">
    <property type="entry name" value="HTH_AraC"/>
</dbReference>
<dbReference type="InterPro" id="IPR009057">
    <property type="entry name" value="Homeodomain-like_sf"/>
</dbReference>
<reference evidence="5 6" key="1">
    <citation type="submission" date="2022-01" db="EMBL/GenBank/DDBJ databases">
        <title>Whole genome-based taxonomy of the Shewanellaceae.</title>
        <authorList>
            <person name="Martin-Rodriguez A.J."/>
        </authorList>
    </citation>
    <scope>NUCLEOTIDE SEQUENCE [LARGE SCALE GENOMIC DNA]</scope>
    <source>
        <strain evidence="5 6">DSM 17177</strain>
    </source>
</reference>
<keyword evidence="2" id="KW-0238">DNA-binding</keyword>
<dbReference type="InterPro" id="IPR018062">
    <property type="entry name" value="HTH_AraC-typ_CS"/>
</dbReference>
<comment type="caution">
    <text evidence="5">The sequence shown here is derived from an EMBL/GenBank/DDBJ whole genome shotgun (WGS) entry which is preliminary data.</text>
</comment>
<dbReference type="SUPFAM" id="SSF46689">
    <property type="entry name" value="Homeodomain-like"/>
    <property type="match status" value="2"/>
</dbReference>
<protein>
    <submittedName>
        <fullName evidence="5">AraC family transcriptional regulator</fullName>
    </submittedName>
</protein>
<sequence>MKKNNIERADYHFTEAVVYDEHMANMLQLGFTTLSTSGNRLLRETLIYSILIKLVARHSKVRPENPFSVAATPQMLLVKQFLDAQPQANVSLVELANLVNLNPCYLLRQFQRHFGLPPHTYQIQLRLRLAKQLISQGASLLDVALECGFHDQSHFSRHFKKTLGVTPGKYAKAIGNIIR</sequence>
<keyword evidence="6" id="KW-1185">Reference proteome</keyword>
<keyword evidence="1" id="KW-0805">Transcription regulation</keyword>
<evidence type="ECO:0000256" key="2">
    <source>
        <dbReference type="ARBA" id="ARBA00023125"/>
    </source>
</evidence>
<evidence type="ECO:0000256" key="3">
    <source>
        <dbReference type="ARBA" id="ARBA00023163"/>
    </source>
</evidence>
<dbReference type="Proteomes" id="UP001203423">
    <property type="component" value="Unassembled WGS sequence"/>
</dbReference>
<dbReference type="PRINTS" id="PR00032">
    <property type="entry name" value="HTHARAC"/>
</dbReference>
<keyword evidence="3" id="KW-0804">Transcription</keyword>
<feature type="domain" description="HTH araC/xylS-type" evidence="4">
    <location>
        <begin position="76"/>
        <end position="173"/>
    </location>
</feature>
<dbReference type="SMART" id="SM00342">
    <property type="entry name" value="HTH_ARAC"/>
    <property type="match status" value="1"/>
</dbReference>
<dbReference type="InterPro" id="IPR020449">
    <property type="entry name" value="Tscrpt_reg_AraC-type_HTH"/>
</dbReference>
<dbReference type="PROSITE" id="PS01124">
    <property type="entry name" value="HTH_ARAC_FAMILY_2"/>
    <property type="match status" value="1"/>
</dbReference>
<dbReference type="PANTHER" id="PTHR46796">
    <property type="entry name" value="HTH-TYPE TRANSCRIPTIONAL ACTIVATOR RHAS-RELATED"/>
    <property type="match status" value="1"/>
</dbReference>
<dbReference type="EMBL" id="JAKIKS010000037">
    <property type="protein sequence ID" value="MCL1125000.1"/>
    <property type="molecule type" value="Genomic_DNA"/>
</dbReference>
<dbReference type="Gene3D" id="1.10.10.60">
    <property type="entry name" value="Homeodomain-like"/>
    <property type="match status" value="2"/>
</dbReference>
<dbReference type="PROSITE" id="PS00041">
    <property type="entry name" value="HTH_ARAC_FAMILY_1"/>
    <property type="match status" value="1"/>
</dbReference>
<evidence type="ECO:0000256" key="1">
    <source>
        <dbReference type="ARBA" id="ARBA00023015"/>
    </source>
</evidence>
<evidence type="ECO:0000259" key="4">
    <source>
        <dbReference type="PROSITE" id="PS01124"/>
    </source>
</evidence>
<evidence type="ECO:0000313" key="6">
    <source>
        <dbReference type="Proteomes" id="UP001203423"/>
    </source>
</evidence>
<name>A0ABT0LBI6_9GAMM</name>
<gene>
    <name evidence="5" type="ORF">L2764_11070</name>
</gene>
<dbReference type="RefSeq" id="WP_248940275.1">
    <property type="nucleotide sequence ID" value="NZ_JAKIKS010000037.1"/>
</dbReference>
<proteinExistence type="predicted"/>
<accession>A0ABT0LBI6</accession>
<dbReference type="Pfam" id="PF12833">
    <property type="entry name" value="HTH_18"/>
    <property type="match status" value="1"/>
</dbReference>
<organism evidence="5 6">
    <name type="scientific">Shewanella surugensis</name>
    <dbReference type="NCBI Taxonomy" id="212020"/>
    <lineage>
        <taxon>Bacteria</taxon>
        <taxon>Pseudomonadati</taxon>
        <taxon>Pseudomonadota</taxon>
        <taxon>Gammaproteobacteria</taxon>
        <taxon>Alteromonadales</taxon>
        <taxon>Shewanellaceae</taxon>
        <taxon>Shewanella</taxon>
    </lineage>
</organism>
<dbReference type="PANTHER" id="PTHR46796:SF2">
    <property type="entry name" value="TRANSCRIPTIONAL REGULATORY PROTEIN"/>
    <property type="match status" value="1"/>
</dbReference>
<evidence type="ECO:0000313" key="5">
    <source>
        <dbReference type="EMBL" id="MCL1125000.1"/>
    </source>
</evidence>
<dbReference type="InterPro" id="IPR050204">
    <property type="entry name" value="AraC_XylS_family_regulators"/>
</dbReference>